<comment type="caution">
    <text evidence="8">The sequence shown here is derived from an EMBL/GenBank/DDBJ whole genome shotgun (WGS) entry which is preliminary data.</text>
</comment>
<feature type="domain" description="Replication factor A C-terminal" evidence="6">
    <location>
        <begin position="150"/>
        <end position="287"/>
    </location>
</feature>
<dbReference type="PANTHER" id="PTHR47165:SF4">
    <property type="entry name" value="OS03G0429900 PROTEIN"/>
    <property type="match status" value="1"/>
</dbReference>
<dbReference type="GO" id="GO:0008270">
    <property type="term" value="F:zinc ion binding"/>
    <property type="evidence" value="ECO:0007669"/>
    <property type="project" value="UniProtKB-KW"/>
</dbReference>
<dbReference type="PANTHER" id="PTHR47165">
    <property type="entry name" value="OS03G0429900 PROTEIN"/>
    <property type="match status" value="1"/>
</dbReference>
<organism evidence="8 9">
    <name type="scientific">Reticulomyxa filosa</name>
    <dbReference type="NCBI Taxonomy" id="46433"/>
    <lineage>
        <taxon>Eukaryota</taxon>
        <taxon>Sar</taxon>
        <taxon>Rhizaria</taxon>
        <taxon>Retaria</taxon>
        <taxon>Foraminifera</taxon>
        <taxon>Monothalamids</taxon>
        <taxon>Reticulomyxidae</taxon>
        <taxon>Reticulomyxa</taxon>
    </lineage>
</organism>
<reference evidence="8 9" key="1">
    <citation type="journal article" date="2013" name="Curr. Biol.">
        <title>The Genome of the Foraminiferan Reticulomyxa filosa.</title>
        <authorList>
            <person name="Glockner G."/>
            <person name="Hulsmann N."/>
            <person name="Schleicher M."/>
            <person name="Noegel A.A."/>
            <person name="Eichinger L."/>
            <person name="Gallinger C."/>
            <person name="Pawlowski J."/>
            <person name="Sierra R."/>
            <person name="Euteneuer U."/>
            <person name="Pillet L."/>
            <person name="Moustafa A."/>
            <person name="Platzer M."/>
            <person name="Groth M."/>
            <person name="Szafranski K."/>
            <person name="Schliwa M."/>
        </authorList>
    </citation>
    <scope>NUCLEOTIDE SEQUENCE [LARGE SCALE GENOMIC DNA]</scope>
</reference>
<protein>
    <submittedName>
        <fullName evidence="8">Uncharacterized protein</fullName>
    </submittedName>
</protein>
<proteinExistence type="inferred from homology"/>
<evidence type="ECO:0000313" key="8">
    <source>
        <dbReference type="EMBL" id="ETO05845.1"/>
    </source>
</evidence>
<keyword evidence="4" id="KW-0862">Zinc</keyword>
<dbReference type="GO" id="GO:0003677">
    <property type="term" value="F:DNA binding"/>
    <property type="evidence" value="ECO:0007669"/>
    <property type="project" value="UniProtKB-KW"/>
</dbReference>
<dbReference type="InterPro" id="IPR013955">
    <property type="entry name" value="Rep_factor-A_C"/>
</dbReference>
<evidence type="ECO:0000256" key="1">
    <source>
        <dbReference type="ARBA" id="ARBA00005690"/>
    </source>
</evidence>
<keyword evidence="3" id="KW-0863">Zinc-finger</keyword>
<accession>X6LYP6</accession>
<evidence type="ECO:0000256" key="3">
    <source>
        <dbReference type="ARBA" id="ARBA00022771"/>
    </source>
</evidence>
<dbReference type="InterPro" id="IPR031657">
    <property type="entry name" value="REPA_OB_2"/>
</dbReference>
<dbReference type="Proteomes" id="UP000023152">
    <property type="component" value="Unassembled WGS sequence"/>
</dbReference>
<dbReference type="Pfam" id="PF16900">
    <property type="entry name" value="REPA_OB_2"/>
    <property type="match status" value="1"/>
</dbReference>
<comment type="similarity">
    <text evidence="1">Belongs to the replication factor A protein 1 family.</text>
</comment>
<dbReference type="InterPro" id="IPR012340">
    <property type="entry name" value="NA-bd_OB-fold"/>
</dbReference>
<dbReference type="InterPro" id="IPR047192">
    <property type="entry name" value="Euk_RPA1_DBD_C"/>
</dbReference>
<keyword evidence="2" id="KW-0479">Metal-binding</keyword>
<dbReference type="AlphaFoldDB" id="X6LYP6"/>
<evidence type="ECO:0000256" key="2">
    <source>
        <dbReference type="ARBA" id="ARBA00022723"/>
    </source>
</evidence>
<evidence type="ECO:0000259" key="6">
    <source>
        <dbReference type="Pfam" id="PF08646"/>
    </source>
</evidence>
<evidence type="ECO:0000256" key="5">
    <source>
        <dbReference type="ARBA" id="ARBA00023125"/>
    </source>
</evidence>
<dbReference type="OrthoDB" id="1751331at2759"/>
<dbReference type="Gene3D" id="2.40.50.140">
    <property type="entry name" value="Nucleic acid-binding proteins"/>
    <property type="match status" value="2"/>
</dbReference>
<evidence type="ECO:0000313" key="9">
    <source>
        <dbReference type="Proteomes" id="UP000023152"/>
    </source>
</evidence>
<keyword evidence="5" id="KW-0238">DNA-binding</keyword>
<dbReference type="EMBL" id="ASPP01027727">
    <property type="protein sequence ID" value="ETO05845.1"/>
    <property type="molecule type" value="Genomic_DNA"/>
</dbReference>
<feature type="domain" description="Replication protein A OB" evidence="7">
    <location>
        <begin position="6"/>
        <end position="53"/>
    </location>
</feature>
<dbReference type="SUPFAM" id="SSF50249">
    <property type="entry name" value="Nucleic acid-binding proteins"/>
    <property type="match status" value="2"/>
</dbReference>
<evidence type="ECO:0000259" key="7">
    <source>
        <dbReference type="Pfam" id="PF16900"/>
    </source>
</evidence>
<name>X6LYP6_RETFI</name>
<gene>
    <name evidence="8" type="ORF">RFI_31551</name>
</gene>
<dbReference type="Pfam" id="PF08646">
    <property type="entry name" value="Rep_fac-A_C"/>
    <property type="match status" value="1"/>
</dbReference>
<sequence length="307" mass="35701">MYILVRTILLADPSGKVEISLWGETAQQFDEKVKESHCIVAFKGCRVTSHGGCFSVCTKLKELSLSSGNIMQINPKSLPEFASLQAWGRECSFDFAFIPHVTWKAIQPGFRINQRSTVAQLAFWHDQWPDMDSLDSDFVIKDRYPLYNEFIIKATITEITYDPKKPPWYFSSPDGPYKVVADTRGEWFCAANARTYTTYDVKYKLSFRLMDDSGSEWFRCFGSFADQILHTRAADLEQFLKDGNINEYNRVFQNALFKTKYFRVRVPRPYGRFCYTVYGIYEINPKKECFEVLQNIYEITNIQTNSK</sequence>
<dbReference type="CDD" id="cd04476">
    <property type="entry name" value="RPA1_DBD_C"/>
    <property type="match status" value="1"/>
</dbReference>
<evidence type="ECO:0000256" key="4">
    <source>
        <dbReference type="ARBA" id="ARBA00022833"/>
    </source>
</evidence>
<keyword evidence="9" id="KW-1185">Reference proteome</keyword>